<reference evidence="1 2" key="1">
    <citation type="journal article" date="2023" name="Sci. Data">
        <title>Genome assembly of the Korean intertidal mud-creeper Batillaria attramentaria.</title>
        <authorList>
            <person name="Patra A.K."/>
            <person name="Ho P.T."/>
            <person name="Jun S."/>
            <person name="Lee S.J."/>
            <person name="Kim Y."/>
            <person name="Won Y.J."/>
        </authorList>
    </citation>
    <scope>NUCLEOTIDE SEQUENCE [LARGE SCALE GENOMIC DNA]</scope>
    <source>
        <strain evidence="1">Wonlab-2016</strain>
    </source>
</reference>
<dbReference type="AlphaFoldDB" id="A0ABD0JWT8"/>
<comment type="caution">
    <text evidence="1">The sequence shown here is derived from an EMBL/GenBank/DDBJ whole genome shotgun (WGS) entry which is preliminary data.</text>
</comment>
<evidence type="ECO:0000313" key="2">
    <source>
        <dbReference type="Proteomes" id="UP001519460"/>
    </source>
</evidence>
<dbReference type="EMBL" id="JACVVK020000300">
    <property type="protein sequence ID" value="KAK7479557.1"/>
    <property type="molecule type" value="Genomic_DNA"/>
</dbReference>
<protein>
    <submittedName>
        <fullName evidence="1">Uncharacterized protein</fullName>
    </submittedName>
</protein>
<organism evidence="1 2">
    <name type="scientific">Batillaria attramentaria</name>
    <dbReference type="NCBI Taxonomy" id="370345"/>
    <lineage>
        <taxon>Eukaryota</taxon>
        <taxon>Metazoa</taxon>
        <taxon>Spiralia</taxon>
        <taxon>Lophotrochozoa</taxon>
        <taxon>Mollusca</taxon>
        <taxon>Gastropoda</taxon>
        <taxon>Caenogastropoda</taxon>
        <taxon>Sorbeoconcha</taxon>
        <taxon>Cerithioidea</taxon>
        <taxon>Batillariidae</taxon>
        <taxon>Batillaria</taxon>
    </lineage>
</organism>
<proteinExistence type="predicted"/>
<gene>
    <name evidence="1" type="ORF">BaRGS_00029194</name>
</gene>
<name>A0ABD0JWT8_9CAEN</name>
<evidence type="ECO:0000313" key="1">
    <source>
        <dbReference type="EMBL" id="KAK7479557.1"/>
    </source>
</evidence>
<accession>A0ABD0JWT8</accession>
<keyword evidence="2" id="KW-1185">Reference proteome</keyword>
<sequence>MCQPQCGTVKWPVGVLHTKQVCQTQLCKVDSAKSCHEQIVRTLDNERRRTLDVAMKTHGLFLRTQDLAIYRSDAPEHLGPLQVRKKSWLGVR</sequence>
<dbReference type="Proteomes" id="UP001519460">
    <property type="component" value="Unassembled WGS sequence"/>
</dbReference>